<feature type="domain" description="Condensation" evidence="1">
    <location>
        <begin position="111"/>
        <end position="197"/>
    </location>
</feature>
<dbReference type="InterPro" id="IPR001242">
    <property type="entry name" value="Condensation_dom"/>
</dbReference>
<feature type="non-terminal residue" evidence="2">
    <location>
        <position position="1"/>
    </location>
</feature>
<name>A0ABW3MLN0_9PSEU</name>
<dbReference type="PANTHER" id="PTHR45398">
    <property type="match status" value="1"/>
</dbReference>
<reference evidence="3" key="1">
    <citation type="journal article" date="2019" name="Int. J. Syst. Evol. Microbiol.">
        <title>The Global Catalogue of Microorganisms (GCM) 10K type strain sequencing project: providing services to taxonomists for standard genome sequencing and annotation.</title>
        <authorList>
            <consortium name="The Broad Institute Genomics Platform"/>
            <consortium name="The Broad Institute Genome Sequencing Center for Infectious Disease"/>
            <person name="Wu L."/>
            <person name="Ma J."/>
        </authorList>
    </citation>
    <scope>NUCLEOTIDE SEQUENCE [LARGE SCALE GENOMIC DNA]</scope>
    <source>
        <strain evidence="3">JCM 31486</strain>
    </source>
</reference>
<evidence type="ECO:0000313" key="3">
    <source>
        <dbReference type="Proteomes" id="UP001597045"/>
    </source>
</evidence>
<proteinExistence type="predicted"/>
<dbReference type="InterPro" id="IPR023213">
    <property type="entry name" value="CAT-like_dom_sf"/>
</dbReference>
<dbReference type="EMBL" id="JBHTIS010003633">
    <property type="protein sequence ID" value="MFD1051481.1"/>
    <property type="molecule type" value="Genomic_DNA"/>
</dbReference>
<dbReference type="Pfam" id="PF00668">
    <property type="entry name" value="Condensation"/>
    <property type="match status" value="2"/>
</dbReference>
<dbReference type="Proteomes" id="UP001597045">
    <property type="component" value="Unassembled WGS sequence"/>
</dbReference>
<dbReference type="Gene3D" id="3.30.559.10">
    <property type="entry name" value="Chloramphenicol acetyltransferase-like domain"/>
    <property type="match status" value="2"/>
</dbReference>
<evidence type="ECO:0000313" key="2">
    <source>
        <dbReference type="EMBL" id="MFD1051481.1"/>
    </source>
</evidence>
<dbReference type="PANTHER" id="PTHR45398:SF1">
    <property type="entry name" value="ENZYME, PUTATIVE (JCVI)-RELATED"/>
    <property type="match status" value="1"/>
</dbReference>
<organism evidence="2 3">
    <name type="scientific">Kibdelosporangium lantanae</name>
    <dbReference type="NCBI Taxonomy" id="1497396"/>
    <lineage>
        <taxon>Bacteria</taxon>
        <taxon>Bacillati</taxon>
        <taxon>Actinomycetota</taxon>
        <taxon>Actinomycetes</taxon>
        <taxon>Pseudonocardiales</taxon>
        <taxon>Pseudonocardiaceae</taxon>
        <taxon>Kibdelosporangium</taxon>
    </lineage>
</organism>
<sequence length="212" mass="23386">LTAKDIFTRQTVAALASVVTEVVTTVQGPVSGDVPLTPIQRWFFANHPEAPEHFNQSMVIELAEDYDPEALRKATAAIVEHHDALRMRYDHTDGQWHQHNASTEAEILVGKEINLADGPLVKAVLVDRTTVLLSVHHLVVDGVSWRILLEDLNTAYEQALRGEPIDLGPKTTSFREWSHRLAGHDFAADTRHWTAISEPAGIPVDGTGPNTV</sequence>
<feature type="non-terminal residue" evidence="2">
    <location>
        <position position="212"/>
    </location>
</feature>
<accession>A0ABW3MLN0</accession>
<gene>
    <name evidence="2" type="ORF">ACFQ1S_41020</name>
</gene>
<evidence type="ECO:0000259" key="1">
    <source>
        <dbReference type="Pfam" id="PF00668"/>
    </source>
</evidence>
<feature type="domain" description="Condensation" evidence="1">
    <location>
        <begin position="31"/>
        <end position="103"/>
    </location>
</feature>
<comment type="caution">
    <text evidence="2">The sequence shown here is derived from an EMBL/GenBank/DDBJ whole genome shotgun (WGS) entry which is preliminary data.</text>
</comment>
<protein>
    <submittedName>
        <fullName evidence="2">Condensation domain-containing protein</fullName>
    </submittedName>
</protein>
<keyword evidence="3" id="KW-1185">Reference proteome</keyword>
<dbReference type="SUPFAM" id="SSF52777">
    <property type="entry name" value="CoA-dependent acyltransferases"/>
    <property type="match status" value="1"/>
</dbReference>